<organism evidence="1 2">
    <name type="scientific">Streptomyces lonegramiae</name>
    <dbReference type="NCBI Taxonomy" id="3075524"/>
    <lineage>
        <taxon>Bacteria</taxon>
        <taxon>Bacillati</taxon>
        <taxon>Actinomycetota</taxon>
        <taxon>Actinomycetes</taxon>
        <taxon>Kitasatosporales</taxon>
        <taxon>Streptomycetaceae</taxon>
        <taxon>Streptomyces</taxon>
    </lineage>
</organism>
<reference evidence="1" key="1">
    <citation type="submission" date="2024-05" db="EMBL/GenBank/DDBJ databases">
        <title>30 novel species of actinomycetes from the DSMZ collection.</title>
        <authorList>
            <person name="Nouioui I."/>
        </authorList>
    </citation>
    <scope>NUCLEOTIDE SEQUENCE</scope>
    <source>
        <strain evidence="1">DSM 41529</strain>
    </source>
</reference>
<accession>A0ABU2XNR4</accession>
<proteinExistence type="predicted"/>
<dbReference type="RefSeq" id="WP_311728085.1">
    <property type="nucleotide sequence ID" value="NZ_JAVRFD010000020.1"/>
</dbReference>
<sequence>MDTIDTPVPGFRLDWRGNHYSGTPVDDLWLAVFKTLDGVWWFDAYFIGRVPLRGGVARAAAFARWLLAAPPDGPYETEFVLVRGEPQAGTRQIAEGTLLTVELLMGREQPGGPEFLQVLLFGETPVRHLAFEVCAPLDCQPMPRAELERAATGLLTICAEELPEADV</sequence>
<evidence type="ECO:0000313" key="1">
    <source>
        <dbReference type="EMBL" id="MDT0547565.1"/>
    </source>
</evidence>
<protein>
    <submittedName>
        <fullName evidence="1">Uncharacterized protein</fullName>
    </submittedName>
</protein>
<gene>
    <name evidence="1" type="ORF">RND15_33415</name>
</gene>
<keyword evidence="2" id="KW-1185">Reference proteome</keyword>
<comment type="caution">
    <text evidence="1">The sequence shown here is derived from an EMBL/GenBank/DDBJ whole genome shotgun (WGS) entry which is preliminary data.</text>
</comment>
<name>A0ABU2XNR4_9ACTN</name>
<dbReference type="Proteomes" id="UP001180754">
    <property type="component" value="Unassembled WGS sequence"/>
</dbReference>
<dbReference type="EMBL" id="JAVRFD010000020">
    <property type="protein sequence ID" value="MDT0547565.1"/>
    <property type="molecule type" value="Genomic_DNA"/>
</dbReference>
<evidence type="ECO:0000313" key="2">
    <source>
        <dbReference type="Proteomes" id="UP001180754"/>
    </source>
</evidence>